<accession>A0A1F7XZS5</accession>
<evidence type="ECO:0000313" key="3">
    <source>
        <dbReference type="Proteomes" id="UP000178750"/>
    </source>
</evidence>
<dbReference type="GO" id="GO:0016491">
    <property type="term" value="F:oxidoreductase activity"/>
    <property type="evidence" value="ECO:0007669"/>
    <property type="project" value="InterPro"/>
</dbReference>
<dbReference type="EMBL" id="MGGF01000060">
    <property type="protein sequence ID" value="OGM20554.1"/>
    <property type="molecule type" value="Genomic_DNA"/>
</dbReference>
<dbReference type="Proteomes" id="UP000178750">
    <property type="component" value="Unassembled WGS sequence"/>
</dbReference>
<name>A0A1F7XZS5_9BACT</name>
<evidence type="ECO:0000313" key="2">
    <source>
        <dbReference type="EMBL" id="OGM20554.1"/>
    </source>
</evidence>
<gene>
    <name evidence="2" type="ORF">A2863_04540</name>
</gene>
<dbReference type="InterPro" id="IPR011017">
    <property type="entry name" value="TRASH_dom"/>
</dbReference>
<dbReference type="InterPro" id="IPR012348">
    <property type="entry name" value="RNR-like"/>
</dbReference>
<organism evidence="2 3">
    <name type="scientific">Candidatus Woesebacteria bacterium RIFCSPHIGHO2_01_FULL_38_9b</name>
    <dbReference type="NCBI Taxonomy" id="1802493"/>
    <lineage>
        <taxon>Bacteria</taxon>
        <taxon>Candidatus Woeseibacteriota</taxon>
    </lineage>
</organism>
<dbReference type="SMART" id="SM00746">
    <property type="entry name" value="TRASH"/>
    <property type="match status" value="1"/>
</dbReference>
<dbReference type="InterPro" id="IPR009078">
    <property type="entry name" value="Ferritin-like_SF"/>
</dbReference>
<reference evidence="2 3" key="1">
    <citation type="journal article" date="2016" name="Nat. Commun.">
        <title>Thousands of microbial genomes shed light on interconnected biogeochemical processes in an aquifer system.</title>
        <authorList>
            <person name="Anantharaman K."/>
            <person name="Brown C.T."/>
            <person name="Hug L.A."/>
            <person name="Sharon I."/>
            <person name="Castelle C.J."/>
            <person name="Probst A.J."/>
            <person name="Thomas B.C."/>
            <person name="Singh A."/>
            <person name="Wilkins M.J."/>
            <person name="Karaoz U."/>
            <person name="Brodie E.L."/>
            <person name="Williams K.H."/>
            <person name="Hubbard S.S."/>
            <person name="Banfield J.F."/>
        </authorList>
    </citation>
    <scope>NUCLEOTIDE SEQUENCE [LARGE SCALE GENOMIC DNA]</scope>
</reference>
<dbReference type="AlphaFoldDB" id="A0A1F7XZS5"/>
<protein>
    <recommendedName>
        <fullName evidence="1">TRASH domain-containing protein</fullName>
    </recommendedName>
</protein>
<comment type="caution">
    <text evidence="2">The sequence shown here is derived from an EMBL/GenBank/DDBJ whole genome shotgun (WGS) entry which is preliminary data.</text>
</comment>
<dbReference type="InterPro" id="IPR007029">
    <property type="entry name" value="YHS_dom"/>
</dbReference>
<dbReference type="Gene3D" id="1.10.620.20">
    <property type="entry name" value="Ribonucleotide Reductase, subunit A"/>
    <property type="match status" value="1"/>
</dbReference>
<dbReference type="SUPFAM" id="SSF47240">
    <property type="entry name" value="Ferritin-like"/>
    <property type="match status" value="1"/>
</dbReference>
<evidence type="ECO:0000259" key="1">
    <source>
        <dbReference type="SMART" id="SM00746"/>
    </source>
</evidence>
<dbReference type="Pfam" id="PF04945">
    <property type="entry name" value="YHS"/>
    <property type="match status" value="1"/>
</dbReference>
<proteinExistence type="predicted"/>
<feature type="domain" description="TRASH" evidence="1">
    <location>
        <begin position="24"/>
        <end position="61"/>
    </location>
</feature>
<sequence length="67" mass="7746">MPKLTEKLLSKLGMQIETQGSELDLVCGMEVSGKTEYKVKHKGRTYYFCSENCQKHFHDDPEKYASE</sequence>